<reference evidence="2 3" key="1">
    <citation type="journal article" date="2019" name="Int. J. Syst. Evol. Microbiol.">
        <title>The Global Catalogue of Microorganisms (GCM) 10K type strain sequencing project: providing services to taxonomists for standard genome sequencing and annotation.</title>
        <authorList>
            <consortium name="The Broad Institute Genomics Platform"/>
            <consortium name="The Broad Institute Genome Sequencing Center for Infectious Disease"/>
            <person name="Wu L."/>
            <person name="Ma J."/>
        </authorList>
    </citation>
    <scope>NUCLEOTIDE SEQUENCE [LARGE SCALE GENOMIC DNA]</scope>
    <source>
        <strain evidence="2 3">JCM 10425</strain>
    </source>
</reference>
<keyword evidence="1" id="KW-0472">Membrane</keyword>
<feature type="transmembrane region" description="Helical" evidence="1">
    <location>
        <begin position="51"/>
        <end position="71"/>
    </location>
</feature>
<dbReference type="Proteomes" id="UP001500967">
    <property type="component" value="Unassembled WGS sequence"/>
</dbReference>
<dbReference type="PANTHER" id="PTHR37314:SF5">
    <property type="entry name" value="SLR0142 PROTEIN"/>
    <property type="match status" value="1"/>
</dbReference>
<organism evidence="2 3">
    <name type="scientific">Cryptosporangium japonicum</name>
    <dbReference type="NCBI Taxonomy" id="80872"/>
    <lineage>
        <taxon>Bacteria</taxon>
        <taxon>Bacillati</taxon>
        <taxon>Actinomycetota</taxon>
        <taxon>Actinomycetes</taxon>
        <taxon>Cryptosporangiales</taxon>
        <taxon>Cryptosporangiaceae</taxon>
        <taxon>Cryptosporangium</taxon>
    </lineage>
</organism>
<evidence type="ECO:0000313" key="2">
    <source>
        <dbReference type="EMBL" id="GAA0265641.1"/>
    </source>
</evidence>
<evidence type="ECO:0000256" key="1">
    <source>
        <dbReference type="SAM" id="Phobius"/>
    </source>
</evidence>
<feature type="transmembrane region" description="Helical" evidence="1">
    <location>
        <begin position="92"/>
        <end position="123"/>
    </location>
</feature>
<feature type="transmembrane region" description="Helical" evidence="1">
    <location>
        <begin position="169"/>
        <end position="190"/>
    </location>
</feature>
<dbReference type="InterPro" id="IPR010699">
    <property type="entry name" value="DUF1275"/>
</dbReference>
<gene>
    <name evidence="2" type="ORF">GCM10009539_60280</name>
</gene>
<accession>A0ABN0UY67</accession>
<sequence length="230" mass="23224">MVTRALPLSLSFLAGLVDVTTFVSLNGLFSAHVTGNVVVIADHVVTGRSIGPAVAIAVPLFVAVTVAATLVRDRLGDDRRRSTSVFLTAQTVLVALAGAIALFGPAGAAGLLTGLAAVAAMAVQNAMLHLDVRPVPSTAVMTGNVVAAGIAATRLLTARDAARDDARRSWSAHWPLIAGFFAGGLVAVAAYQAIGAGGWLLAVAASIAATLTWRSTAVPAPQPEGDTRGS</sequence>
<protein>
    <submittedName>
        <fullName evidence="2">DUF1275 family protein</fullName>
    </submittedName>
</protein>
<feature type="transmembrane region" description="Helical" evidence="1">
    <location>
        <begin position="135"/>
        <end position="157"/>
    </location>
</feature>
<dbReference type="EMBL" id="BAAAGX010000025">
    <property type="protein sequence ID" value="GAA0265641.1"/>
    <property type="molecule type" value="Genomic_DNA"/>
</dbReference>
<feature type="transmembrane region" description="Helical" evidence="1">
    <location>
        <begin position="196"/>
        <end position="213"/>
    </location>
</feature>
<dbReference type="RefSeq" id="WP_344652294.1">
    <property type="nucleotide sequence ID" value="NZ_BAAAGX010000025.1"/>
</dbReference>
<keyword evidence="1" id="KW-1133">Transmembrane helix</keyword>
<dbReference type="Pfam" id="PF06912">
    <property type="entry name" value="DUF1275"/>
    <property type="match status" value="1"/>
</dbReference>
<dbReference type="PANTHER" id="PTHR37314">
    <property type="entry name" value="SLR0142 PROTEIN"/>
    <property type="match status" value="1"/>
</dbReference>
<evidence type="ECO:0000313" key="3">
    <source>
        <dbReference type="Proteomes" id="UP001500967"/>
    </source>
</evidence>
<comment type="caution">
    <text evidence="2">The sequence shown here is derived from an EMBL/GenBank/DDBJ whole genome shotgun (WGS) entry which is preliminary data.</text>
</comment>
<keyword evidence="1" id="KW-0812">Transmembrane</keyword>
<proteinExistence type="predicted"/>
<keyword evidence="3" id="KW-1185">Reference proteome</keyword>
<name>A0ABN0UY67_9ACTN</name>